<organism evidence="2">
    <name type="scientific">uncultured Actinomycetospora sp</name>
    <dbReference type="NCBI Taxonomy" id="1135996"/>
    <lineage>
        <taxon>Bacteria</taxon>
        <taxon>Bacillati</taxon>
        <taxon>Actinomycetota</taxon>
        <taxon>Actinomycetes</taxon>
        <taxon>Pseudonocardiales</taxon>
        <taxon>Pseudonocardiaceae</taxon>
        <taxon>Actinomycetospora</taxon>
        <taxon>environmental samples</taxon>
    </lineage>
</organism>
<feature type="non-terminal residue" evidence="2">
    <location>
        <position position="71"/>
    </location>
</feature>
<sequence length="71" mass="7250">GRIADHHPLPVLLPAVRHDPDPARAGRRAGARGNGRELPDQPGRALREGPVVGGAAGPPRPADHPAGARPA</sequence>
<dbReference type="EMBL" id="CADCTH010000283">
    <property type="protein sequence ID" value="CAA9253982.1"/>
    <property type="molecule type" value="Genomic_DNA"/>
</dbReference>
<keyword evidence="2" id="KW-0560">Oxidoreductase</keyword>
<evidence type="ECO:0000313" key="2">
    <source>
        <dbReference type="EMBL" id="CAA9253982.1"/>
    </source>
</evidence>
<name>A0A6J4IK44_9PSEU</name>
<gene>
    <name evidence="2" type="ORF">AVDCRST_MAG54-2141</name>
</gene>
<dbReference type="EC" id="1.7.99.4" evidence="2"/>
<accession>A0A6J4IK44</accession>
<evidence type="ECO:0000256" key="1">
    <source>
        <dbReference type="SAM" id="MobiDB-lite"/>
    </source>
</evidence>
<feature type="region of interest" description="Disordered" evidence="1">
    <location>
        <begin position="1"/>
        <end position="71"/>
    </location>
</feature>
<protein>
    <submittedName>
        <fullName evidence="2">Assimilatory nitrate reductase large subunit</fullName>
        <ecNumber evidence="2">1.7.99.4</ecNumber>
    </submittedName>
</protein>
<feature type="non-terminal residue" evidence="2">
    <location>
        <position position="1"/>
    </location>
</feature>
<dbReference type="GO" id="GO:0016491">
    <property type="term" value="F:oxidoreductase activity"/>
    <property type="evidence" value="ECO:0007669"/>
    <property type="project" value="UniProtKB-KW"/>
</dbReference>
<dbReference type="AlphaFoldDB" id="A0A6J4IK44"/>
<reference evidence="2" key="1">
    <citation type="submission" date="2020-02" db="EMBL/GenBank/DDBJ databases">
        <authorList>
            <person name="Meier V. D."/>
        </authorList>
    </citation>
    <scope>NUCLEOTIDE SEQUENCE</scope>
    <source>
        <strain evidence="2">AVDCRST_MAG54</strain>
    </source>
</reference>
<proteinExistence type="predicted"/>